<organism evidence="1">
    <name type="scientific">bioreactor metagenome</name>
    <dbReference type="NCBI Taxonomy" id="1076179"/>
    <lineage>
        <taxon>unclassified sequences</taxon>
        <taxon>metagenomes</taxon>
        <taxon>ecological metagenomes</taxon>
    </lineage>
</organism>
<proteinExistence type="predicted"/>
<accession>A0A644WTE5</accession>
<evidence type="ECO:0008006" key="2">
    <source>
        <dbReference type="Google" id="ProtNLM"/>
    </source>
</evidence>
<reference evidence="1" key="1">
    <citation type="submission" date="2019-08" db="EMBL/GenBank/DDBJ databases">
        <authorList>
            <person name="Kucharzyk K."/>
            <person name="Murdoch R.W."/>
            <person name="Higgins S."/>
            <person name="Loffler F."/>
        </authorList>
    </citation>
    <scope>NUCLEOTIDE SEQUENCE</scope>
</reference>
<name>A0A644WTE5_9ZZZZ</name>
<dbReference type="SUPFAM" id="SSF158745">
    <property type="entry name" value="LanC-like"/>
    <property type="match status" value="1"/>
</dbReference>
<protein>
    <recommendedName>
        <fullName evidence="2">Lanthionine synthetase C-like protein</fullName>
    </recommendedName>
</protein>
<dbReference type="EMBL" id="VSSQ01001268">
    <property type="protein sequence ID" value="MPM06811.1"/>
    <property type="molecule type" value="Genomic_DNA"/>
</dbReference>
<dbReference type="GO" id="GO:0031179">
    <property type="term" value="P:peptide modification"/>
    <property type="evidence" value="ECO:0007669"/>
    <property type="project" value="InterPro"/>
</dbReference>
<dbReference type="InterPro" id="IPR007822">
    <property type="entry name" value="LANC-like"/>
</dbReference>
<dbReference type="AlphaFoldDB" id="A0A644WTE5"/>
<sequence length="263" mass="29988">MTLSIQTITEILQSNAALIKCPGLIYGKMGLVVYFFHYSKYSNDRSYAKLAIKLIEGIQDNITEDSQINYSRGLSGIGSGIEYLAQQGFLNINTDEILKNIDAQVFRSIVYAEFIDSSLFNGLTGLGRYLMFRVTNSKSTDDKVSTLTNKMLIIHVVDKLEKMLIRGDELTEDSLKFLIEVRKLNIYPTKINKIIDNYRRCSCVVDYQSNESNNHSNIEIIHSNSNKWEFSKSNFSLYNGYVGLGLSILTQLDCKHQTWRTLL</sequence>
<dbReference type="Gene3D" id="1.50.10.20">
    <property type="match status" value="1"/>
</dbReference>
<gene>
    <name evidence="1" type="ORF">SDC9_53114</name>
</gene>
<comment type="caution">
    <text evidence="1">The sequence shown here is derived from an EMBL/GenBank/DDBJ whole genome shotgun (WGS) entry which is preliminary data.</text>
</comment>
<evidence type="ECO:0000313" key="1">
    <source>
        <dbReference type="EMBL" id="MPM06811.1"/>
    </source>
</evidence>
<dbReference type="Pfam" id="PF05147">
    <property type="entry name" value="LANC_like"/>
    <property type="match status" value="1"/>
</dbReference>